<dbReference type="Gene3D" id="3.30.497.10">
    <property type="entry name" value="Antithrombin, subunit I, domain 2"/>
    <property type="match status" value="1"/>
</dbReference>
<dbReference type="InterPro" id="IPR042185">
    <property type="entry name" value="Serpin_sf_2"/>
</dbReference>
<name>A0A7K4YMK6_BUCAB</name>
<dbReference type="InterPro" id="IPR036186">
    <property type="entry name" value="Serpin_sf"/>
</dbReference>
<dbReference type="Gene3D" id="2.30.39.10">
    <property type="entry name" value="Alpha-1-antitrypsin, domain 1"/>
    <property type="match status" value="1"/>
</dbReference>
<dbReference type="PANTHER" id="PTHR11461">
    <property type="entry name" value="SERINE PROTEASE INHIBITOR, SERPIN"/>
    <property type="match status" value="1"/>
</dbReference>
<dbReference type="InterPro" id="IPR023796">
    <property type="entry name" value="Serpin_dom"/>
</dbReference>
<accession>A0A7K4YMK6</accession>
<comment type="caution">
    <text evidence="3">The sequence shown here is derived from an EMBL/GenBank/DDBJ whole genome shotgun (WGS) entry which is preliminary data.</text>
</comment>
<dbReference type="AlphaFoldDB" id="A0A7K4YMK6"/>
<feature type="non-terminal residue" evidence="3">
    <location>
        <position position="297"/>
    </location>
</feature>
<keyword evidence="4" id="KW-1185">Reference proteome</keyword>
<feature type="non-terminal residue" evidence="3">
    <location>
        <position position="1"/>
    </location>
</feature>
<comment type="similarity">
    <text evidence="1">Belongs to the serpin family.</text>
</comment>
<evidence type="ECO:0000259" key="2">
    <source>
        <dbReference type="SMART" id="SM00093"/>
    </source>
</evidence>
<evidence type="ECO:0000256" key="1">
    <source>
        <dbReference type="RuleBase" id="RU000411"/>
    </source>
</evidence>
<dbReference type="GO" id="GO:0004867">
    <property type="term" value="F:serine-type endopeptidase inhibitor activity"/>
    <property type="evidence" value="ECO:0007669"/>
    <property type="project" value="InterPro"/>
</dbReference>
<dbReference type="EMBL" id="VYZL01002672">
    <property type="protein sequence ID" value="NWR60267.1"/>
    <property type="molecule type" value="Genomic_DNA"/>
</dbReference>
<sequence length="297" mass="32253">CPHSALRQLASTPGLFSAAQIFHHPELRLQPRFLNESWHFFGARPHALSGNESLDLQRINAWVREASGGVLPGVLSAMPPQPRLLLLSAVHLHAIWRVPLKAKQTMPLPFVRPGHPPRLVPTMTSKKYPVSSFIHPHLNVQVGRLELSGGLSLVVLVPRGPPGALGTLERALDPPTFLGLLRRAARTPPQATALALPRLHLDFALDVVDLVHDMDYGLFLDAELCGLARGPAVAVDAARHRAVLTLDEAGVEAAGAMATSVARTALLLEALRPFLFVLWHDDADVPLFMGRLSDPQP</sequence>
<dbReference type="PANTHER" id="PTHR11461:SF159">
    <property type="entry name" value="PLASMA PROTEASE C1 INHIBITOR"/>
    <property type="match status" value="1"/>
</dbReference>
<dbReference type="InterPro" id="IPR000215">
    <property type="entry name" value="Serpin_fam"/>
</dbReference>
<dbReference type="SMART" id="SM00093">
    <property type="entry name" value="SERPIN"/>
    <property type="match status" value="1"/>
</dbReference>
<evidence type="ECO:0000313" key="4">
    <source>
        <dbReference type="Proteomes" id="UP000551127"/>
    </source>
</evidence>
<proteinExistence type="inferred from homology"/>
<evidence type="ECO:0000313" key="3">
    <source>
        <dbReference type="EMBL" id="NWR60267.1"/>
    </source>
</evidence>
<dbReference type="Pfam" id="PF00079">
    <property type="entry name" value="Serpin"/>
    <property type="match status" value="1"/>
</dbReference>
<dbReference type="Proteomes" id="UP000551127">
    <property type="component" value="Unassembled WGS sequence"/>
</dbReference>
<organism evidence="3 4">
    <name type="scientific">Bucorvus abyssinicus</name>
    <name type="common">Northern ground-hornbill</name>
    <name type="synonym">Abyssinian ground-hornbill</name>
    <dbReference type="NCBI Taxonomy" id="153643"/>
    <lineage>
        <taxon>Eukaryota</taxon>
        <taxon>Metazoa</taxon>
        <taxon>Chordata</taxon>
        <taxon>Craniata</taxon>
        <taxon>Vertebrata</taxon>
        <taxon>Euteleostomi</taxon>
        <taxon>Archelosauria</taxon>
        <taxon>Archosauria</taxon>
        <taxon>Dinosauria</taxon>
        <taxon>Saurischia</taxon>
        <taxon>Theropoda</taxon>
        <taxon>Coelurosauria</taxon>
        <taxon>Aves</taxon>
        <taxon>Neognathae</taxon>
        <taxon>Neoaves</taxon>
        <taxon>Telluraves</taxon>
        <taxon>Coraciimorphae</taxon>
        <taxon>Bucerotiformes</taxon>
        <taxon>Bucorvidae</taxon>
        <taxon>Bucorvus</taxon>
    </lineage>
</organism>
<dbReference type="SUPFAM" id="SSF56574">
    <property type="entry name" value="Serpins"/>
    <property type="match status" value="1"/>
</dbReference>
<dbReference type="OrthoDB" id="6433428at2759"/>
<protein>
    <submittedName>
        <fullName evidence="3">IC1 inhibitor</fullName>
    </submittedName>
</protein>
<gene>
    <name evidence="3" type="primary">Serping1</name>
    <name evidence="3" type="ORF">BUCABY_R11332</name>
</gene>
<dbReference type="InterPro" id="IPR042178">
    <property type="entry name" value="Serpin_sf_1"/>
</dbReference>
<reference evidence="3 4" key="1">
    <citation type="submission" date="2019-09" db="EMBL/GenBank/DDBJ databases">
        <title>Bird 10,000 Genomes (B10K) Project - Family phase.</title>
        <authorList>
            <person name="Zhang G."/>
        </authorList>
    </citation>
    <scope>NUCLEOTIDE SEQUENCE [LARGE SCALE GENOMIC DNA]</scope>
    <source>
        <strain evidence="3">B10K-DU-012-80</strain>
    </source>
</reference>
<feature type="domain" description="Serpin" evidence="2">
    <location>
        <begin position="3"/>
        <end position="295"/>
    </location>
</feature>
<dbReference type="GO" id="GO:0005615">
    <property type="term" value="C:extracellular space"/>
    <property type="evidence" value="ECO:0007669"/>
    <property type="project" value="InterPro"/>
</dbReference>